<dbReference type="PANTHER" id="PTHR31852">
    <property type="entry name" value="LATE EMBRYOGENESIS ABUNDANT (LEA) HYDROXYPROLINE-RICH GLYCOPROTEIN FAMILY"/>
    <property type="match status" value="1"/>
</dbReference>
<evidence type="ECO:0000313" key="2">
    <source>
        <dbReference type="EMBL" id="KAI5074027.1"/>
    </source>
</evidence>
<protein>
    <recommendedName>
        <fullName evidence="4">Late embryogenesis abundant protein LEA-2 subgroup domain-containing protein</fullName>
    </recommendedName>
</protein>
<keyword evidence="1" id="KW-1133">Transmembrane helix</keyword>
<reference evidence="2" key="1">
    <citation type="submission" date="2021-01" db="EMBL/GenBank/DDBJ databases">
        <title>Adiantum capillus-veneris genome.</title>
        <authorList>
            <person name="Fang Y."/>
            <person name="Liao Q."/>
        </authorList>
    </citation>
    <scope>NUCLEOTIDE SEQUENCE</scope>
    <source>
        <strain evidence="2">H3</strain>
        <tissue evidence="2">Leaf</tissue>
    </source>
</reference>
<name>A0A9D4UUB5_ADICA</name>
<evidence type="ECO:0008006" key="4">
    <source>
        <dbReference type="Google" id="ProtNLM"/>
    </source>
</evidence>
<dbReference type="Proteomes" id="UP000886520">
    <property type="component" value="Chromosome 11"/>
</dbReference>
<comment type="caution">
    <text evidence="2">The sequence shown here is derived from an EMBL/GenBank/DDBJ whole genome shotgun (WGS) entry which is preliminary data.</text>
</comment>
<dbReference type="EMBL" id="JABFUD020000011">
    <property type="protein sequence ID" value="KAI5074027.1"/>
    <property type="molecule type" value="Genomic_DNA"/>
</dbReference>
<keyword evidence="3" id="KW-1185">Reference proteome</keyword>
<sequence length="204" mass="22242">MGHQCHYHRRKQRQKAACAICLFVTILLIILLLILYFAVFKPKDPSVRVPLMQMAFYQAQGLPPSVTTISFGLNLQVTIYNPNRGTFYMEGTSTASLYYGNAQLGLTILPNNTHIPSQSSLIYGVSLPMQRPILVNLTGLYSASNTIVPLPTSSIITVFGHVTTAGSFTRHSSVASVCNITIGLASSTGSILSYSCKKSYSIED</sequence>
<evidence type="ECO:0000313" key="3">
    <source>
        <dbReference type="Proteomes" id="UP000886520"/>
    </source>
</evidence>
<keyword evidence="1" id="KW-0812">Transmembrane</keyword>
<dbReference type="InterPro" id="IPR055301">
    <property type="entry name" value="Lea14-like_2"/>
</dbReference>
<dbReference type="AlphaFoldDB" id="A0A9D4UUB5"/>
<proteinExistence type="predicted"/>
<accession>A0A9D4UUB5</accession>
<keyword evidence="1" id="KW-0472">Membrane</keyword>
<organism evidence="2 3">
    <name type="scientific">Adiantum capillus-veneris</name>
    <name type="common">Maidenhair fern</name>
    <dbReference type="NCBI Taxonomy" id="13818"/>
    <lineage>
        <taxon>Eukaryota</taxon>
        <taxon>Viridiplantae</taxon>
        <taxon>Streptophyta</taxon>
        <taxon>Embryophyta</taxon>
        <taxon>Tracheophyta</taxon>
        <taxon>Polypodiopsida</taxon>
        <taxon>Polypodiidae</taxon>
        <taxon>Polypodiales</taxon>
        <taxon>Pteridineae</taxon>
        <taxon>Pteridaceae</taxon>
        <taxon>Vittarioideae</taxon>
        <taxon>Adiantum</taxon>
    </lineage>
</organism>
<dbReference type="OrthoDB" id="1923312at2759"/>
<feature type="transmembrane region" description="Helical" evidence="1">
    <location>
        <begin position="16"/>
        <end position="39"/>
    </location>
</feature>
<gene>
    <name evidence="2" type="ORF">GOP47_0012040</name>
</gene>
<evidence type="ECO:0000256" key="1">
    <source>
        <dbReference type="SAM" id="Phobius"/>
    </source>
</evidence>